<keyword evidence="4" id="KW-1185">Reference proteome</keyword>
<comment type="caution">
    <text evidence="3">The sequence shown here is derived from an EMBL/GenBank/DDBJ whole genome shotgun (WGS) entry which is preliminary data.</text>
</comment>
<evidence type="ECO:0000256" key="1">
    <source>
        <dbReference type="SAM" id="MobiDB-lite"/>
    </source>
</evidence>
<name>A0A2T5P9F6_9PSED</name>
<feature type="transmembrane region" description="Helical" evidence="2">
    <location>
        <begin position="31"/>
        <end position="47"/>
    </location>
</feature>
<proteinExistence type="predicted"/>
<accession>A0A2T5P9F6</accession>
<keyword evidence="2" id="KW-0472">Membrane</keyword>
<reference evidence="3 4" key="1">
    <citation type="submission" date="2018-04" db="EMBL/GenBank/DDBJ databases">
        <title>Pseudomonas sp. nov., isolated from mangrove soil.</title>
        <authorList>
            <person name="Chen C."/>
        </authorList>
    </citation>
    <scope>NUCLEOTIDE SEQUENCE [LARGE SCALE GENOMIC DNA]</scope>
    <source>
        <strain evidence="3 4">TC-11</strain>
    </source>
</reference>
<evidence type="ECO:0000313" key="3">
    <source>
        <dbReference type="EMBL" id="PTU74376.1"/>
    </source>
</evidence>
<gene>
    <name evidence="3" type="ORF">DBO85_09785</name>
</gene>
<sequence length="75" mass="7928">MRNLLIILLGLAVCGRYMDLAAPSRLQSVLLPLLFWLLVLALVLWLGRRLRGGDGSGGSSSDHFDGDCGDGGGSD</sequence>
<dbReference type="AlphaFoldDB" id="A0A2T5P9F6"/>
<protein>
    <submittedName>
        <fullName evidence="3">Uncharacterized protein</fullName>
    </submittedName>
</protein>
<keyword evidence="2" id="KW-0812">Transmembrane</keyword>
<dbReference type="Proteomes" id="UP000244064">
    <property type="component" value="Unassembled WGS sequence"/>
</dbReference>
<feature type="region of interest" description="Disordered" evidence="1">
    <location>
        <begin position="52"/>
        <end position="75"/>
    </location>
</feature>
<evidence type="ECO:0000256" key="2">
    <source>
        <dbReference type="SAM" id="Phobius"/>
    </source>
</evidence>
<evidence type="ECO:0000313" key="4">
    <source>
        <dbReference type="Proteomes" id="UP000244064"/>
    </source>
</evidence>
<organism evidence="3 4">
    <name type="scientific">Pseudomonas mangrovi</name>
    <dbReference type="NCBI Taxonomy" id="2161748"/>
    <lineage>
        <taxon>Bacteria</taxon>
        <taxon>Pseudomonadati</taxon>
        <taxon>Pseudomonadota</taxon>
        <taxon>Gammaproteobacteria</taxon>
        <taxon>Pseudomonadales</taxon>
        <taxon>Pseudomonadaceae</taxon>
        <taxon>Pseudomonas</taxon>
    </lineage>
</organism>
<dbReference type="EMBL" id="QASN01000017">
    <property type="protein sequence ID" value="PTU74376.1"/>
    <property type="molecule type" value="Genomic_DNA"/>
</dbReference>
<keyword evidence="2" id="KW-1133">Transmembrane helix</keyword>
<dbReference type="RefSeq" id="WP_108107074.1">
    <property type="nucleotide sequence ID" value="NZ_QASN01000017.1"/>
</dbReference>